<name>A0AA48IG10_9TREE</name>
<keyword evidence="3" id="KW-1185">Reference proteome</keyword>
<dbReference type="AlphaFoldDB" id="A0AA48IG10"/>
<dbReference type="InterPro" id="IPR013149">
    <property type="entry name" value="ADH-like_C"/>
</dbReference>
<dbReference type="GeneID" id="85493509"/>
<dbReference type="Gene3D" id="3.40.50.720">
    <property type="entry name" value="NAD(P)-binding Rossmann-like Domain"/>
    <property type="match status" value="1"/>
</dbReference>
<dbReference type="RefSeq" id="XP_060454904.1">
    <property type="nucleotide sequence ID" value="XM_060598074.1"/>
</dbReference>
<dbReference type="InterPro" id="IPR036291">
    <property type="entry name" value="NAD(P)-bd_dom_sf"/>
</dbReference>
<dbReference type="GO" id="GO:0008270">
    <property type="term" value="F:zinc ion binding"/>
    <property type="evidence" value="ECO:0007669"/>
    <property type="project" value="InterPro"/>
</dbReference>
<dbReference type="KEGG" id="ccac:CcaHIS019_0210000"/>
<evidence type="ECO:0000313" key="2">
    <source>
        <dbReference type="EMBL" id="BEI89638.1"/>
    </source>
</evidence>
<dbReference type="PANTHER" id="PTHR43677:SF4">
    <property type="entry name" value="QUINONE OXIDOREDUCTASE-LIKE PROTEIN 2"/>
    <property type="match status" value="1"/>
</dbReference>
<dbReference type="Proteomes" id="UP001233271">
    <property type="component" value="Chromosome 2"/>
</dbReference>
<dbReference type="InterPro" id="IPR011032">
    <property type="entry name" value="GroES-like_sf"/>
</dbReference>
<dbReference type="EMBL" id="AP028213">
    <property type="protein sequence ID" value="BEI89638.1"/>
    <property type="molecule type" value="Genomic_DNA"/>
</dbReference>
<evidence type="ECO:0000313" key="3">
    <source>
        <dbReference type="Proteomes" id="UP001233271"/>
    </source>
</evidence>
<dbReference type="GO" id="GO:0016491">
    <property type="term" value="F:oxidoreductase activity"/>
    <property type="evidence" value="ECO:0007669"/>
    <property type="project" value="InterPro"/>
</dbReference>
<accession>A0AA48IG10</accession>
<evidence type="ECO:0000259" key="1">
    <source>
        <dbReference type="SMART" id="SM00829"/>
    </source>
</evidence>
<reference evidence="2" key="1">
    <citation type="journal article" date="2023" name="BMC Genomics">
        <title>Chromosome-level genome assemblies of Cutaneotrichosporon spp. (Trichosporonales, Basidiomycota) reveal imbalanced evolution between nucleotide sequences and chromosome synteny.</title>
        <authorList>
            <person name="Kobayashi Y."/>
            <person name="Kayamori A."/>
            <person name="Aoki K."/>
            <person name="Shiwa Y."/>
            <person name="Matsutani M."/>
            <person name="Fujita N."/>
            <person name="Sugita T."/>
            <person name="Iwasaki W."/>
            <person name="Tanaka N."/>
            <person name="Takashima M."/>
        </authorList>
    </citation>
    <scope>NUCLEOTIDE SEQUENCE</scope>
    <source>
        <strain evidence="2">HIS019</strain>
    </source>
</reference>
<dbReference type="InterPro" id="IPR020843">
    <property type="entry name" value="ER"/>
</dbReference>
<dbReference type="SUPFAM" id="SSF51735">
    <property type="entry name" value="NAD(P)-binding Rossmann-fold domains"/>
    <property type="match status" value="1"/>
</dbReference>
<organism evidence="2 3">
    <name type="scientific">Cutaneotrichosporon cavernicola</name>
    <dbReference type="NCBI Taxonomy" id="279322"/>
    <lineage>
        <taxon>Eukaryota</taxon>
        <taxon>Fungi</taxon>
        <taxon>Dikarya</taxon>
        <taxon>Basidiomycota</taxon>
        <taxon>Agaricomycotina</taxon>
        <taxon>Tremellomycetes</taxon>
        <taxon>Trichosporonales</taxon>
        <taxon>Trichosporonaceae</taxon>
        <taxon>Cutaneotrichosporon</taxon>
    </lineage>
</organism>
<dbReference type="Pfam" id="PF08240">
    <property type="entry name" value="ADH_N"/>
    <property type="match status" value="1"/>
</dbReference>
<dbReference type="PROSITE" id="PS01162">
    <property type="entry name" value="QOR_ZETA_CRYSTAL"/>
    <property type="match status" value="1"/>
</dbReference>
<dbReference type="GO" id="GO:0005739">
    <property type="term" value="C:mitochondrion"/>
    <property type="evidence" value="ECO:0007669"/>
    <property type="project" value="TreeGrafter"/>
</dbReference>
<dbReference type="InterPro" id="IPR013154">
    <property type="entry name" value="ADH-like_N"/>
</dbReference>
<dbReference type="Pfam" id="PF00107">
    <property type="entry name" value="ADH_zinc_N"/>
    <property type="match status" value="1"/>
</dbReference>
<dbReference type="PANTHER" id="PTHR43677">
    <property type="entry name" value="SHORT-CHAIN DEHYDROGENASE/REDUCTASE"/>
    <property type="match status" value="1"/>
</dbReference>
<proteinExistence type="predicted"/>
<dbReference type="Gene3D" id="3.90.180.10">
    <property type="entry name" value="Medium-chain alcohol dehydrogenases, catalytic domain"/>
    <property type="match status" value="1"/>
</dbReference>
<dbReference type="InterPro" id="IPR051397">
    <property type="entry name" value="Zn-ADH-like_protein"/>
</dbReference>
<dbReference type="SMART" id="SM00829">
    <property type="entry name" value="PKS_ER"/>
    <property type="match status" value="1"/>
</dbReference>
<sequence length="332" mass="35315">MKAVQVSKFAHPRDIAVSEVAKPVPKAGEVLVEISATGLNFFDILQSQGKYQNQPPMPFILGAEFAGRVAKDSPIPAGCKFKAGDRVFGYAQGSHAEFVAVEHDKLLAVPPNISLAQAAGLYLTYPTSYEGLVGRANTQPGEWVLVHAAAGGVGLAACQIAKVLGAKVIACVGSPAKGKVAREQGGADYVVDYTKAGWQDEVKKITNGHGADVVYDPVGMLIPSLKCIAWNGRLVVVGFVAGTIEKVPANLVLLKNCSIVGLFWGATAIRDPPRYKFVIQETLRMVAEGKLTPTVFEPVYEGLEGVTKGLIDLENRKTYGKVVVSVKKDAKL</sequence>
<gene>
    <name evidence="2" type="ORF">CcaverHIS019_0210000</name>
</gene>
<dbReference type="InterPro" id="IPR002364">
    <property type="entry name" value="Quin_OxRdtase/zeta-crystal_CS"/>
</dbReference>
<protein>
    <recommendedName>
        <fullName evidence="1">Enoyl reductase (ER) domain-containing protein</fullName>
    </recommendedName>
</protein>
<feature type="domain" description="Enoyl reductase (ER)" evidence="1">
    <location>
        <begin position="10"/>
        <end position="324"/>
    </location>
</feature>
<dbReference type="CDD" id="cd08241">
    <property type="entry name" value="QOR1"/>
    <property type="match status" value="1"/>
</dbReference>
<dbReference type="SUPFAM" id="SSF50129">
    <property type="entry name" value="GroES-like"/>
    <property type="match status" value="1"/>
</dbReference>